<name>A0A6I4V1A8_9SPHN</name>
<dbReference type="AlphaFoldDB" id="A0A6I4V1A8"/>
<keyword evidence="1" id="KW-0732">Signal</keyword>
<dbReference type="Pfam" id="PF26061">
    <property type="entry name" value="DUF8021"/>
    <property type="match status" value="1"/>
</dbReference>
<evidence type="ECO:0000256" key="1">
    <source>
        <dbReference type="SAM" id="SignalP"/>
    </source>
</evidence>
<protein>
    <recommendedName>
        <fullName evidence="2">DUF8021 domain-containing protein</fullName>
    </recommendedName>
</protein>
<gene>
    <name evidence="3" type="ORF">GRI75_14100</name>
</gene>
<dbReference type="EMBL" id="WTYK01000011">
    <property type="protein sequence ID" value="MXP42775.1"/>
    <property type="molecule type" value="Genomic_DNA"/>
</dbReference>
<evidence type="ECO:0000259" key="2">
    <source>
        <dbReference type="Pfam" id="PF26061"/>
    </source>
</evidence>
<dbReference type="InterPro" id="IPR058334">
    <property type="entry name" value="DUF8021"/>
</dbReference>
<evidence type="ECO:0000313" key="3">
    <source>
        <dbReference type="EMBL" id="MXP42775.1"/>
    </source>
</evidence>
<dbReference type="PROSITE" id="PS51257">
    <property type="entry name" value="PROKAR_LIPOPROTEIN"/>
    <property type="match status" value="1"/>
</dbReference>
<dbReference type="Proteomes" id="UP000469159">
    <property type="component" value="Unassembled WGS sequence"/>
</dbReference>
<organism evidence="3 4">
    <name type="scientific">Croceibacterium soli</name>
    <dbReference type="NCBI Taxonomy" id="1739690"/>
    <lineage>
        <taxon>Bacteria</taxon>
        <taxon>Pseudomonadati</taxon>
        <taxon>Pseudomonadota</taxon>
        <taxon>Alphaproteobacteria</taxon>
        <taxon>Sphingomonadales</taxon>
        <taxon>Erythrobacteraceae</taxon>
        <taxon>Croceibacterium</taxon>
    </lineage>
</organism>
<feature type="domain" description="DUF8021" evidence="2">
    <location>
        <begin position="158"/>
        <end position="263"/>
    </location>
</feature>
<comment type="caution">
    <text evidence="3">The sequence shown here is derived from an EMBL/GenBank/DDBJ whole genome shotgun (WGS) entry which is preliminary data.</text>
</comment>
<reference evidence="3 4" key="1">
    <citation type="submission" date="2019-12" db="EMBL/GenBank/DDBJ databases">
        <title>Genomic-based taxomic classification of the family Erythrobacteraceae.</title>
        <authorList>
            <person name="Xu L."/>
        </authorList>
    </citation>
    <scope>NUCLEOTIDE SEQUENCE [LARGE SCALE GENOMIC DNA]</scope>
    <source>
        <strain evidence="3 4">MCCC 1K02066</strain>
    </source>
</reference>
<sequence>MTKFAVAKAAIATMAAAGAVMAAAPAAAQGCTRETLQGVADSYGKAQAEGSVFNLPIGEWLDYRENMKMSSSASGVISQPMEFAWKLELLDTGNCRVFVEGVVLEPKPYVLATQLNFGYFGVGQMNTVVTDEGDWLFDAAKTYEYARRENWDTIPEDRRNTREELLAAANAYLDLFKDKSVQVPWGTPCARLEGGIYTGKGTPEDTCNVGVPEGVDLAEREYIVDETKGAVAVMLRFGGPKGRPDAHTFRIEDGKIRYVHTVTNCGDEVNCGFPPLAEMLKKNPEMQPVLKN</sequence>
<accession>A0A6I4V1A8</accession>
<proteinExistence type="predicted"/>
<evidence type="ECO:0000313" key="4">
    <source>
        <dbReference type="Proteomes" id="UP000469159"/>
    </source>
</evidence>
<feature type="signal peptide" evidence="1">
    <location>
        <begin position="1"/>
        <end position="22"/>
    </location>
</feature>
<dbReference type="OrthoDB" id="7401158at2"/>
<keyword evidence="4" id="KW-1185">Reference proteome</keyword>
<dbReference type="RefSeq" id="WP_160747638.1">
    <property type="nucleotide sequence ID" value="NZ_WTYK01000011.1"/>
</dbReference>
<feature type="chain" id="PRO_5026196304" description="DUF8021 domain-containing protein" evidence="1">
    <location>
        <begin position="23"/>
        <end position="292"/>
    </location>
</feature>